<feature type="transmembrane region" description="Helical" evidence="11">
    <location>
        <begin position="399"/>
        <end position="420"/>
    </location>
</feature>
<dbReference type="PANTHER" id="PTHR22936">
    <property type="entry name" value="RHOMBOID-RELATED"/>
    <property type="match status" value="1"/>
</dbReference>
<dbReference type="OrthoDB" id="418595at2759"/>
<comment type="caution">
    <text evidence="14">The sequence shown here is derived from an EMBL/GenBank/DDBJ whole genome shotgun (WGS) entry which is preliminary data.</text>
</comment>
<evidence type="ECO:0000256" key="2">
    <source>
        <dbReference type="ARBA" id="ARBA00004141"/>
    </source>
</evidence>
<dbReference type="GO" id="GO:0016020">
    <property type="term" value="C:membrane"/>
    <property type="evidence" value="ECO:0007669"/>
    <property type="project" value="UniProtKB-SubCell"/>
</dbReference>
<gene>
    <name evidence="14" type="ORF">SEMRO_758_G198020.1</name>
</gene>
<evidence type="ECO:0000259" key="13">
    <source>
        <dbReference type="Pfam" id="PF01694"/>
    </source>
</evidence>
<sequence>MTKSKSKRRESKSRRGDRGLDPPSNNDAASSIGSIFLEDSEELALKQRESTDVTVPDFNLADYDLGEDYSFQDHCDELTSECEDKRSSQDYGEGESLDAVDTTAMTTRTYSYSELVATLGSDSEHLKSMHPRLHRRVRDFRFARRKRREKQGTHKPWGIFGLYAHLSDIRIDLEWAEDAAWRRENGEPYLSWADYEKARNKGMNRPLFSYLTVFICTVMMIVTFSLNDWKIEPLSVNPLIGPSAEVLIQAGARDTALIVNEGQWFRLISPIVLHGGVIHFVINMMALWFIGAAVEQSHGFASAAILFFIPAVGGNILSAIFLPQYISVGASGGIFGLIGGCVADVALNWNLLFIKGEDEDDVTKCQHWSAFFWLFADIVANAILGLTPFVDNFTHLGGLLYGLCCGISTIERLAVGFFGVGTGRCSRIRNSLVRFCGLIFSVFLIMITTVLLVGSDGATSPCPSCRYVSCVPFPFGAENKWWNCDDCDFAVADLVKLHATSVAYDRIDLTCPDGEIALIDITTENISDREEARGMLPKFCRDHCADVFSN</sequence>
<evidence type="ECO:0000256" key="6">
    <source>
        <dbReference type="ARBA" id="ARBA00022692"/>
    </source>
</evidence>
<dbReference type="EC" id="3.4.21.105" evidence="4"/>
<feature type="transmembrane region" description="Helical" evidence="11">
    <location>
        <begin position="207"/>
        <end position="226"/>
    </location>
</feature>
<feature type="domain" description="Peptidase S54 rhomboid" evidence="13">
    <location>
        <begin position="262"/>
        <end position="409"/>
    </location>
</feature>
<dbReference type="EMBL" id="CAICTM010000757">
    <property type="protein sequence ID" value="CAB9516058.1"/>
    <property type="molecule type" value="Genomic_DNA"/>
</dbReference>
<dbReference type="AlphaFoldDB" id="A0A9N8HMM5"/>
<feature type="transmembrane region" description="Helical" evidence="11">
    <location>
        <begin position="432"/>
        <end position="454"/>
    </location>
</feature>
<proteinExistence type="inferred from homology"/>
<feature type="region of interest" description="Disordered" evidence="12">
    <location>
        <begin position="1"/>
        <end position="33"/>
    </location>
</feature>
<dbReference type="Gene3D" id="1.20.1540.10">
    <property type="entry name" value="Rhomboid-like"/>
    <property type="match status" value="1"/>
</dbReference>
<keyword evidence="9 11" id="KW-1133">Transmembrane helix</keyword>
<dbReference type="PANTHER" id="PTHR22936:SF69">
    <property type="entry name" value="RHOMBOID-LIKE PROTEIN"/>
    <property type="match status" value="1"/>
</dbReference>
<evidence type="ECO:0000256" key="12">
    <source>
        <dbReference type="SAM" id="MobiDB-lite"/>
    </source>
</evidence>
<feature type="transmembrane region" description="Helical" evidence="11">
    <location>
        <begin position="328"/>
        <end position="347"/>
    </location>
</feature>
<evidence type="ECO:0000256" key="10">
    <source>
        <dbReference type="ARBA" id="ARBA00023136"/>
    </source>
</evidence>
<evidence type="ECO:0000256" key="11">
    <source>
        <dbReference type="RuleBase" id="RU362115"/>
    </source>
</evidence>
<dbReference type="GO" id="GO:0004252">
    <property type="term" value="F:serine-type endopeptidase activity"/>
    <property type="evidence" value="ECO:0007669"/>
    <property type="project" value="InterPro"/>
</dbReference>
<evidence type="ECO:0000256" key="5">
    <source>
        <dbReference type="ARBA" id="ARBA00022670"/>
    </source>
</evidence>
<keyword evidence="7 11" id="KW-0378">Hydrolase</keyword>
<evidence type="ECO:0000256" key="3">
    <source>
        <dbReference type="ARBA" id="ARBA00009045"/>
    </source>
</evidence>
<feature type="transmembrane region" description="Helical" evidence="11">
    <location>
        <begin position="303"/>
        <end position="322"/>
    </location>
</feature>
<comment type="similarity">
    <text evidence="3 11">Belongs to the peptidase S54 family.</text>
</comment>
<evidence type="ECO:0000256" key="1">
    <source>
        <dbReference type="ARBA" id="ARBA00000156"/>
    </source>
</evidence>
<feature type="compositionally biased region" description="Basic residues" evidence="12">
    <location>
        <begin position="1"/>
        <end position="12"/>
    </location>
</feature>
<keyword evidence="5 11" id="KW-0645">Protease</keyword>
<feature type="transmembrane region" description="Helical" evidence="11">
    <location>
        <begin position="271"/>
        <end position="291"/>
    </location>
</feature>
<evidence type="ECO:0000256" key="7">
    <source>
        <dbReference type="ARBA" id="ARBA00022801"/>
    </source>
</evidence>
<evidence type="ECO:0000256" key="9">
    <source>
        <dbReference type="ARBA" id="ARBA00022989"/>
    </source>
</evidence>
<comment type="function">
    <text evidence="11">Serine protease involved in intramembrane proteolysis.</text>
</comment>
<protein>
    <recommendedName>
        <fullName evidence="4">rhomboid protease</fullName>
        <ecNumber evidence="4">3.4.21.105</ecNumber>
    </recommendedName>
</protein>
<dbReference type="Pfam" id="PF01694">
    <property type="entry name" value="Rhomboid"/>
    <property type="match status" value="1"/>
</dbReference>
<evidence type="ECO:0000256" key="4">
    <source>
        <dbReference type="ARBA" id="ARBA00013039"/>
    </source>
</evidence>
<dbReference type="GO" id="GO:0006508">
    <property type="term" value="P:proteolysis"/>
    <property type="evidence" value="ECO:0007669"/>
    <property type="project" value="UniProtKB-KW"/>
</dbReference>
<evidence type="ECO:0000256" key="8">
    <source>
        <dbReference type="ARBA" id="ARBA00022825"/>
    </source>
</evidence>
<keyword evidence="8 11" id="KW-0720">Serine protease</keyword>
<dbReference type="Proteomes" id="UP001153069">
    <property type="component" value="Unassembled WGS sequence"/>
</dbReference>
<comment type="subcellular location">
    <subcellularLocation>
        <location evidence="2 11">Membrane</location>
        <topology evidence="2 11">Multi-pass membrane protein</topology>
    </subcellularLocation>
</comment>
<organism evidence="14 15">
    <name type="scientific">Seminavis robusta</name>
    <dbReference type="NCBI Taxonomy" id="568900"/>
    <lineage>
        <taxon>Eukaryota</taxon>
        <taxon>Sar</taxon>
        <taxon>Stramenopiles</taxon>
        <taxon>Ochrophyta</taxon>
        <taxon>Bacillariophyta</taxon>
        <taxon>Bacillariophyceae</taxon>
        <taxon>Bacillariophycidae</taxon>
        <taxon>Naviculales</taxon>
        <taxon>Naviculaceae</taxon>
        <taxon>Seminavis</taxon>
    </lineage>
</organism>
<feature type="transmembrane region" description="Helical" evidence="11">
    <location>
        <begin position="368"/>
        <end position="387"/>
    </location>
</feature>
<dbReference type="InterPro" id="IPR022764">
    <property type="entry name" value="Peptidase_S54_rhomboid_dom"/>
</dbReference>
<keyword evidence="15" id="KW-1185">Reference proteome</keyword>
<dbReference type="InterPro" id="IPR035952">
    <property type="entry name" value="Rhomboid-like_sf"/>
</dbReference>
<feature type="compositionally biased region" description="Polar residues" evidence="12">
    <location>
        <begin position="23"/>
        <end position="33"/>
    </location>
</feature>
<accession>A0A9N8HMM5</accession>
<evidence type="ECO:0000313" key="14">
    <source>
        <dbReference type="EMBL" id="CAB9516058.1"/>
    </source>
</evidence>
<name>A0A9N8HMM5_9STRA</name>
<keyword evidence="10 11" id="KW-0472">Membrane</keyword>
<dbReference type="SUPFAM" id="SSF144091">
    <property type="entry name" value="Rhomboid-like"/>
    <property type="match status" value="1"/>
</dbReference>
<reference evidence="14" key="1">
    <citation type="submission" date="2020-06" db="EMBL/GenBank/DDBJ databases">
        <authorList>
            <consortium name="Plant Systems Biology data submission"/>
        </authorList>
    </citation>
    <scope>NUCLEOTIDE SEQUENCE</scope>
    <source>
        <strain evidence="14">D6</strain>
    </source>
</reference>
<comment type="catalytic activity">
    <reaction evidence="1 11">
        <text>Cleaves type-1 transmembrane domains using a catalytic dyad composed of serine and histidine that are contributed by different transmembrane domains.</text>
        <dbReference type="EC" id="3.4.21.105"/>
    </reaction>
</comment>
<dbReference type="InterPro" id="IPR002610">
    <property type="entry name" value="Peptidase_S54_rhomboid-like"/>
</dbReference>
<evidence type="ECO:0000313" key="15">
    <source>
        <dbReference type="Proteomes" id="UP001153069"/>
    </source>
</evidence>
<keyword evidence="6 11" id="KW-0812">Transmembrane</keyword>